<evidence type="ECO:0000313" key="1">
    <source>
        <dbReference type="EMBL" id="TWT32393.1"/>
    </source>
</evidence>
<comment type="caution">
    <text evidence="1">The sequence shown here is derived from an EMBL/GenBank/DDBJ whole genome shotgun (WGS) entry which is preliminary data.</text>
</comment>
<dbReference type="AlphaFoldDB" id="A0A5C5V364"/>
<protein>
    <submittedName>
        <fullName evidence="1">Uncharacterized protein</fullName>
    </submittedName>
</protein>
<gene>
    <name evidence="1" type="ORF">KOR34_41560</name>
</gene>
<evidence type="ECO:0000313" key="2">
    <source>
        <dbReference type="Proteomes" id="UP000316714"/>
    </source>
</evidence>
<name>A0A5C5V364_9BACT</name>
<accession>A0A5C5V364</accession>
<dbReference type="EMBL" id="SIHJ01000003">
    <property type="protein sequence ID" value="TWT32393.1"/>
    <property type="molecule type" value="Genomic_DNA"/>
</dbReference>
<sequence length="43" mass="4534">MGAAWRLASRQVTAGTAVLLSIAQISDPNPLMPIGSRQWKGSP</sequence>
<dbReference type="Proteomes" id="UP000316714">
    <property type="component" value="Unassembled WGS sequence"/>
</dbReference>
<proteinExistence type="predicted"/>
<keyword evidence="2" id="KW-1185">Reference proteome</keyword>
<organism evidence="1 2">
    <name type="scientific">Posidoniimonas corsicana</name>
    <dbReference type="NCBI Taxonomy" id="1938618"/>
    <lineage>
        <taxon>Bacteria</taxon>
        <taxon>Pseudomonadati</taxon>
        <taxon>Planctomycetota</taxon>
        <taxon>Planctomycetia</taxon>
        <taxon>Pirellulales</taxon>
        <taxon>Lacipirellulaceae</taxon>
        <taxon>Posidoniimonas</taxon>
    </lineage>
</organism>
<reference evidence="1 2" key="1">
    <citation type="submission" date="2019-02" db="EMBL/GenBank/DDBJ databases">
        <title>Deep-cultivation of Planctomycetes and their phenomic and genomic characterization uncovers novel biology.</title>
        <authorList>
            <person name="Wiegand S."/>
            <person name="Jogler M."/>
            <person name="Boedeker C."/>
            <person name="Pinto D."/>
            <person name="Vollmers J."/>
            <person name="Rivas-Marin E."/>
            <person name="Kohn T."/>
            <person name="Peeters S.H."/>
            <person name="Heuer A."/>
            <person name="Rast P."/>
            <person name="Oberbeckmann S."/>
            <person name="Bunk B."/>
            <person name="Jeske O."/>
            <person name="Meyerdierks A."/>
            <person name="Storesund J.E."/>
            <person name="Kallscheuer N."/>
            <person name="Luecker S."/>
            <person name="Lage O.M."/>
            <person name="Pohl T."/>
            <person name="Merkel B.J."/>
            <person name="Hornburger P."/>
            <person name="Mueller R.-W."/>
            <person name="Bruemmer F."/>
            <person name="Labrenz M."/>
            <person name="Spormann A.M."/>
            <person name="Op Den Camp H."/>
            <person name="Overmann J."/>
            <person name="Amann R."/>
            <person name="Jetten M.S.M."/>
            <person name="Mascher T."/>
            <person name="Medema M.H."/>
            <person name="Devos D.P."/>
            <person name="Kaster A.-K."/>
            <person name="Ovreas L."/>
            <person name="Rohde M."/>
            <person name="Galperin M.Y."/>
            <person name="Jogler C."/>
        </authorList>
    </citation>
    <scope>NUCLEOTIDE SEQUENCE [LARGE SCALE GENOMIC DNA]</scope>
    <source>
        <strain evidence="1 2">KOR34</strain>
    </source>
</reference>